<feature type="region of interest" description="Disordered" evidence="1">
    <location>
        <begin position="140"/>
        <end position="179"/>
    </location>
</feature>
<evidence type="ECO:0000313" key="3">
    <source>
        <dbReference type="Proteomes" id="UP000799444"/>
    </source>
</evidence>
<accession>A0A9P4QYH8</accession>
<dbReference type="AlphaFoldDB" id="A0A9P4QYH8"/>
<sequence length="179" mass="19809">MDFCLSVLNTYLTDDDTLTTRAKKRQRIDVGPFHDKKSPHQLSQDVGFTQEALSSIPLPPIDPVLLSLPDTQVSTPTVPSTIGDLTTYDDVDIEHLGELASRRSCNISVRALPDVEATLCLNNWMRHKLIEFGSFEQWELNSRNDDGDGDGNQQSSGESDSDSEDSGVEDVDETQDPIN</sequence>
<keyword evidence="3" id="KW-1185">Reference proteome</keyword>
<organism evidence="2 3">
    <name type="scientific">Polyplosphaeria fusca</name>
    <dbReference type="NCBI Taxonomy" id="682080"/>
    <lineage>
        <taxon>Eukaryota</taxon>
        <taxon>Fungi</taxon>
        <taxon>Dikarya</taxon>
        <taxon>Ascomycota</taxon>
        <taxon>Pezizomycotina</taxon>
        <taxon>Dothideomycetes</taxon>
        <taxon>Pleosporomycetidae</taxon>
        <taxon>Pleosporales</taxon>
        <taxon>Tetraplosphaeriaceae</taxon>
        <taxon>Polyplosphaeria</taxon>
    </lineage>
</organism>
<feature type="compositionally biased region" description="Acidic residues" evidence="1">
    <location>
        <begin position="159"/>
        <end position="179"/>
    </location>
</feature>
<evidence type="ECO:0000313" key="2">
    <source>
        <dbReference type="EMBL" id="KAF2733346.1"/>
    </source>
</evidence>
<dbReference type="EMBL" id="ML996162">
    <property type="protein sequence ID" value="KAF2733346.1"/>
    <property type="molecule type" value="Genomic_DNA"/>
</dbReference>
<comment type="caution">
    <text evidence="2">The sequence shown here is derived from an EMBL/GenBank/DDBJ whole genome shotgun (WGS) entry which is preliminary data.</text>
</comment>
<name>A0A9P4QYH8_9PLEO</name>
<proteinExistence type="predicted"/>
<evidence type="ECO:0000256" key="1">
    <source>
        <dbReference type="SAM" id="MobiDB-lite"/>
    </source>
</evidence>
<reference evidence="2" key="1">
    <citation type="journal article" date="2020" name="Stud. Mycol.">
        <title>101 Dothideomycetes genomes: a test case for predicting lifestyles and emergence of pathogens.</title>
        <authorList>
            <person name="Haridas S."/>
            <person name="Albert R."/>
            <person name="Binder M."/>
            <person name="Bloem J."/>
            <person name="Labutti K."/>
            <person name="Salamov A."/>
            <person name="Andreopoulos B."/>
            <person name="Baker S."/>
            <person name="Barry K."/>
            <person name="Bills G."/>
            <person name="Bluhm B."/>
            <person name="Cannon C."/>
            <person name="Castanera R."/>
            <person name="Culley D."/>
            <person name="Daum C."/>
            <person name="Ezra D."/>
            <person name="Gonzalez J."/>
            <person name="Henrissat B."/>
            <person name="Kuo A."/>
            <person name="Liang C."/>
            <person name="Lipzen A."/>
            <person name="Lutzoni F."/>
            <person name="Magnuson J."/>
            <person name="Mondo S."/>
            <person name="Nolan M."/>
            <person name="Ohm R."/>
            <person name="Pangilinan J."/>
            <person name="Park H.-J."/>
            <person name="Ramirez L."/>
            <person name="Alfaro M."/>
            <person name="Sun H."/>
            <person name="Tritt A."/>
            <person name="Yoshinaga Y."/>
            <person name="Zwiers L.-H."/>
            <person name="Turgeon B."/>
            <person name="Goodwin S."/>
            <person name="Spatafora J."/>
            <person name="Crous P."/>
            <person name="Grigoriev I."/>
        </authorList>
    </citation>
    <scope>NUCLEOTIDE SEQUENCE</scope>
    <source>
        <strain evidence="2">CBS 125425</strain>
    </source>
</reference>
<gene>
    <name evidence="2" type="ORF">EJ04DRAFT_565140</name>
</gene>
<protein>
    <submittedName>
        <fullName evidence="2">Uncharacterized protein</fullName>
    </submittedName>
</protein>
<dbReference type="Proteomes" id="UP000799444">
    <property type="component" value="Unassembled WGS sequence"/>
</dbReference>